<evidence type="ECO:0000259" key="2">
    <source>
        <dbReference type="Pfam" id="PF14338"/>
    </source>
</evidence>
<proteinExistence type="predicted"/>
<dbReference type="SUPFAM" id="SSF52980">
    <property type="entry name" value="Restriction endonuclease-like"/>
    <property type="match status" value="1"/>
</dbReference>
<evidence type="ECO:0000313" key="3">
    <source>
        <dbReference type="EMBL" id="RAK26793.1"/>
    </source>
</evidence>
<dbReference type="Pfam" id="PF14338">
    <property type="entry name" value="Mrr_N"/>
    <property type="match status" value="1"/>
</dbReference>
<keyword evidence="4" id="KW-1185">Reference proteome</keyword>
<name>A0A364JT48_9HYPH</name>
<sequence length="313" mass="34834">MSVVKQIPNYQELMLPVLKYAAQGEQRVPDLSEKIADDLGLSVELRDEMLPSGKQRILHNRIHWAKFYMGKAGLIESPTRGRFVATEAGRALLLNNPDKIDVSLLLKNPDFQTFYKGDNQQEAATVLKPQSAIHPEQNTETPEEQIESAYSSINAALRADLLERITSNSPAFFELLIVNLLVAMGYGGSHKNASEQLGRSGDGGVDGIINEDRLGLDRVYVQAKRYASTNTVGRPDIQGFVGSLVGLGANKGVFVTTSSFSQQAKDFVKHLSQRIILIDGRMLTELMIEHQVGVRTQRIIEFKRIDEDFFTED</sequence>
<accession>A0A364JT48</accession>
<dbReference type="InterPro" id="IPR007560">
    <property type="entry name" value="Restrct_endonuc_IV_Mrr"/>
</dbReference>
<dbReference type="Pfam" id="PF04471">
    <property type="entry name" value="Mrr_cat"/>
    <property type="match status" value="1"/>
</dbReference>
<reference evidence="3 4" key="1">
    <citation type="submission" date="2018-06" db="EMBL/GenBank/DDBJ databases">
        <title>Genomic Encyclopedia of Type Strains, Phase IV (KMG-IV): sequencing the most valuable type-strain genomes for metagenomic binning, comparative biology and taxonomic classification.</title>
        <authorList>
            <person name="Goeker M."/>
        </authorList>
    </citation>
    <scope>NUCLEOTIDE SEQUENCE [LARGE SCALE GENOMIC DNA]</scope>
    <source>
        <strain evidence="3 4">DSM 26720</strain>
    </source>
</reference>
<dbReference type="PANTHER" id="PTHR30015:SF7">
    <property type="entry name" value="TYPE IV METHYL-DIRECTED RESTRICTION ENZYME ECOKMRR"/>
    <property type="match status" value="1"/>
</dbReference>
<dbReference type="InterPro" id="IPR025745">
    <property type="entry name" value="Mrr-like_N_dom"/>
</dbReference>
<gene>
    <name evidence="3" type="ORF">C7374_11214</name>
</gene>
<evidence type="ECO:0000313" key="4">
    <source>
        <dbReference type="Proteomes" id="UP000249453"/>
    </source>
</evidence>
<comment type="caution">
    <text evidence="3">The sequence shown here is derived from an EMBL/GenBank/DDBJ whole genome shotgun (WGS) entry which is preliminary data.</text>
</comment>
<dbReference type="InterPro" id="IPR011335">
    <property type="entry name" value="Restrct_endonuc-II-like"/>
</dbReference>
<feature type="domain" description="Restriction endonuclease type IV Mrr" evidence="1">
    <location>
        <begin position="167"/>
        <end position="287"/>
    </location>
</feature>
<dbReference type="GO" id="GO:0003677">
    <property type="term" value="F:DNA binding"/>
    <property type="evidence" value="ECO:0007669"/>
    <property type="project" value="InterPro"/>
</dbReference>
<dbReference type="GO" id="GO:0015666">
    <property type="term" value="F:restriction endodeoxyribonuclease activity"/>
    <property type="evidence" value="ECO:0007669"/>
    <property type="project" value="TreeGrafter"/>
</dbReference>
<dbReference type="Gene3D" id="3.40.1350.10">
    <property type="match status" value="1"/>
</dbReference>
<dbReference type="InterPro" id="IPR011856">
    <property type="entry name" value="tRNA_endonuc-like_dom_sf"/>
</dbReference>
<dbReference type="PANTHER" id="PTHR30015">
    <property type="entry name" value="MRR RESTRICTION SYSTEM PROTEIN"/>
    <property type="match status" value="1"/>
</dbReference>
<dbReference type="GO" id="GO:0009307">
    <property type="term" value="P:DNA restriction-modification system"/>
    <property type="evidence" value="ECO:0007669"/>
    <property type="project" value="InterPro"/>
</dbReference>
<feature type="domain" description="Restriction system protein Mrr-like N-terminal" evidence="2">
    <location>
        <begin position="10"/>
        <end position="93"/>
    </location>
</feature>
<dbReference type="OrthoDB" id="9803736at2"/>
<organism evidence="3 4">
    <name type="scientific">Falsochrobactrum ovis</name>
    <dbReference type="NCBI Taxonomy" id="1293442"/>
    <lineage>
        <taxon>Bacteria</taxon>
        <taxon>Pseudomonadati</taxon>
        <taxon>Pseudomonadota</taxon>
        <taxon>Alphaproteobacteria</taxon>
        <taxon>Hyphomicrobiales</taxon>
        <taxon>Brucellaceae</taxon>
        <taxon>Falsochrobactrum</taxon>
    </lineage>
</organism>
<dbReference type="EMBL" id="QLMK01000012">
    <property type="protein sequence ID" value="RAK26793.1"/>
    <property type="molecule type" value="Genomic_DNA"/>
</dbReference>
<evidence type="ECO:0000259" key="1">
    <source>
        <dbReference type="Pfam" id="PF04471"/>
    </source>
</evidence>
<dbReference type="RefSeq" id="WP_111575938.1">
    <property type="nucleotide sequence ID" value="NZ_JBHEEY010000013.1"/>
</dbReference>
<dbReference type="InterPro" id="IPR052906">
    <property type="entry name" value="Type_IV_Methyl-Rstrct_Enzyme"/>
</dbReference>
<protein>
    <submittedName>
        <fullName evidence="3">Restriction system protein</fullName>
    </submittedName>
</protein>
<dbReference type="AlphaFoldDB" id="A0A364JT48"/>
<dbReference type="Proteomes" id="UP000249453">
    <property type="component" value="Unassembled WGS sequence"/>
</dbReference>